<protein>
    <submittedName>
        <fullName evidence="1">Uncharacterized protein</fullName>
    </submittedName>
</protein>
<accession>A0A4C1YQA3</accession>
<proteinExistence type="predicted"/>
<evidence type="ECO:0000313" key="1">
    <source>
        <dbReference type="EMBL" id="GBP76587.1"/>
    </source>
</evidence>
<sequence>MCSSSIPLLCIQSEHPVKGGAPAAVYCFPEYRLVAATANRITLHSFTDSYVRMYHDLVLRRGIWIGSGKCVGLGSSINYVTRWGAGGRSTKCDKEQVKSFVTSNPKYENEKGIWRQKKTLVKYWHVSRREDKEIGSRIQPFLASDTRLMPFLITVSCQRPGAVCSACLSSARPPLVSDAPLKTFRFASGARAAAESDQIFV</sequence>
<reference evidence="1 2" key="1">
    <citation type="journal article" date="2019" name="Commun. Biol.">
        <title>The bagworm genome reveals a unique fibroin gene that provides high tensile strength.</title>
        <authorList>
            <person name="Kono N."/>
            <person name="Nakamura H."/>
            <person name="Ohtoshi R."/>
            <person name="Tomita M."/>
            <person name="Numata K."/>
            <person name="Arakawa K."/>
        </authorList>
    </citation>
    <scope>NUCLEOTIDE SEQUENCE [LARGE SCALE GENOMIC DNA]</scope>
</reference>
<keyword evidence="2" id="KW-1185">Reference proteome</keyword>
<dbReference type="AlphaFoldDB" id="A0A4C1YQA3"/>
<gene>
    <name evidence="1" type="ORF">EVAR_58103_1</name>
</gene>
<name>A0A4C1YQA3_EUMVA</name>
<dbReference type="Proteomes" id="UP000299102">
    <property type="component" value="Unassembled WGS sequence"/>
</dbReference>
<organism evidence="1 2">
    <name type="scientific">Eumeta variegata</name>
    <name type="common">Bagworm moth</name>
    <name type="synonym">Eumeta japonica</name>
    <dbReference type="NCBI Taxonomy" id="151549"/>
    <lineage>
        <taxon>Eukaryota</taxon>
        <taxon>Metazoa</taxon>
        <taxon>Ecdysozoa</taxon>
        <taxon>Arthropoda</taxon>
        <taxon>Hexapoda</taxon>
        <taxon>Insecta</taxon>
        <taxon>Pterygota</taxon>
        <taxon>Neoptera</taxon>
        <taxon>Endopterygota</taxon>
        <taxon>Lepidoptera</taxon>
        <taxon>Glossata</taxon>
        <taxon>Ditrysia</taxon>
        <taxon>Tineoidea</taxon>
        <taxon>Psychidae</taxon>
        <taxon>Oiketicinae</taxon>
        <taxon>Eumeta</taxon>
    </lineage>
</organism>
<comment type="caution">
    <text evidence="1">The sequence shown here is derived from an EMBL/GenBank/DDBJ whole genome shotgun (WGS) entry which is preliminary data.</text>
</comment>
<dbReference type="EMBL" id="BGZK01001294">
    <property type="protein sequence ID" value="GBP76587.1"/>
    <property type="molecule type" value="Genomic_DNA"/>
</dbReference>
<evidence type="ECO:0000313" key="2">
    <source>
        <dbReference type="Proteomes" id="UP000299102"/>
    </source>
</evidence>